<evidence type="ECO:0000313" key="2">
    <source>
        <dbReference type="Proteomes" id="UP001057291"/>
    </source>
</evidence>
<dbReference type="Proteomes" id="UP001057291">
    <property type="component" value="Unassembled WGS sequence"/>
</dbReference>
<evidence type="ECO:0008006" key="3">
    <source>
        <dbReference type="Google" id="ProtNLM"/>
    </source>
</evidence>
<name>A0AAV4LN15_9BACL</name>
<dbReference type="AlphaFoldDB" id="A0AAV4LN15"/>
<reference evidence="1" key="1">
    <citation type="journal article" date="2023" name="Int. J. Syst. Evol. Microbiol.">
        <title>Collibacillus ludicampi gen. nov., sp. nov., a new soil bacterium of the family Alicyclobacillaceae.</title>
        <authorList>
            <person name="Jojima T."/>
            <person name="Ioku Y."/>
            <person name="Fukuta Y."/>
            <person name="Shirasaka N."/>
            <person name="Matsumura Y."/>
            <person name="Mori M."/>
        </authorList>
    </citation>
    <scope>NUCLEOTIDE SEQUENCE</scope>
    <source>
        <strain evidence="1">TP075</strain>
    </source>
</reference>
<dbReference type="EMBL" id="BOQE01000002">
    <property type="protein sequence ID" value="GIM48504.1"/>
    <property type="molecule type" value="Genomic_DNA"/>
</dbReference>
<sequence>MKINRRTEHPQRYSVFARLTKGEYQVLALKAAMYFGGKNRVSQLLRDAVKAYNPEIPTPSCYQCGERMENTTITKRLYNGVTVTDFPAWTCTCGNCTTNLHLGAEVEKQVLNMKPDTVISFNDLLKL</sequence>
<accession>A0AAV4LN15</accession>
<protein>
    <recommendedName>
        <fullName evidence="3">YgiT-type zinc finger protein</fullName>
    </recommendedName>
</protein>
<evidence type="ECO:0000313" key="1">
    <source>
        <dbReference type="EMBL" id="GIM48504.1"/>
    </source>
</evidence>
<dbReference type="RefSeq" id="WP_282201551.1">
    <property type="nucleotide sequence ID" value="NZ_BOQE01000002.1"/>
</dbReference>
<keyword evidence="2" id="KW-1185">Reference proteome</keyword>
<gene>
    <name evidence="1" type="ORF">DNHGIG_40530</name>
</gene>
<proteinExistence type="predicted"/>
<comment type="caution">
    <text evidence="1">The sequence shown here is derived from an EMBL/GenBank/DDBJ whole genome shotgun (WGS) entry which is preliminary data.</text>
</comment>
<organism evidence="1 2">
    <name type="scientific">Collibacillus ludicampi</name>
    <dbReference type="NCBI Taxonomy" id="2771369"/>
    <lineage>
        <taxon>Bacteria</taxon>
        <taxon>Bacillati</taxon>
        <taxon>Bacillota</taxon>
        <taxon>Bacilli</taxon>
        <taxon>Bacillales</taxon>
        <taxon>Alicyclobacillaceae</taxon>
        <taxon>Collibacillus</taxon>
    </lineage>
</organism>